<accession>A0ACC1MRX5</accession>
<dbReference type="EMBL" id="JANJQO010001751">
    <property type="protein sequence ID" value="KAJ2969407.1"/>
    <property type="molecule type" value="Genomic_DNA"/>
</dbReference>
<sequence length="409" mass="45591">MPQQQERILCGWAEPQSSTVGAQEPRVCLSSGSDLDDSFEFSFETLRANVFRTRFTSKSHPLPPHPSAASMAAQLDAVQSSVTSPSPTSRKIQIGDVIANLDWTESSPLLSIAYADSESPILQDLPFRGYAVDGPGVAHYTRYNRGTLHVGLGEKAAPMDLSGRKFEMSATDSFGYDAYHTDPLYKNIPLLINATPNGCVATFCTSNTRGTYSIGAEMDGMWGRYKVFRQDYGGLEEYTIVGRTLKDIVRTYAEIVGFPLLVPRWAFGYLSGGMKYSMLDEPPASVALLELAHKMKQYDIPCSAYQMSSGYTVAEQVPKTRNVFTWNRHRFPDPEAWIKEYHTLGMRLIANVKPYVLASHPEYEKLKAANAFFTDPKTKQPAIARLWSAGGGESEAPPRRHRLYLERQQ</sequence>
<name>A0ACC1MRX5_9HYPO</name>
<evidence type="ECO:0000313" key="2">
    <source>
        <dbReference type="Proteomes" id="UP001143910"/>
    </source>
</evidence>
<evidence type="ECO:0000313" key="1">
    <source>
        <dbReference type="EMBL" id="KAJ2969407.1"/>
    </source>
</evidence>
<protein>
    <submittedName>
        <fullName evidence="1">Uncharacterized protein</fullName>
    </submittedName>
</protein>
<reference evidence="1" key="1">
    <citation type="submission" date="2022-08" db="EMBL/GenBank/DDBJ databases">
        <title>Genome Sequence of Lecanicillium fungicola.</title>
        <authorList>
            <person name="Buettner E."/>
        </authorList>
    </citation>
    <scope>NUCLEOTIDE SEQUENCE</scope>
    <source>
        <strain evidence="1">Babe33</strain>
    </source>
</reference>
<keyword evidence="2" id="KW-1185">Reference proteome</keyword>
<dbReference type="Proteomes" id="UP001143910">
    <property type="component" value="Unassembled WGS sequence"/>
</dbReference>
<proteinExistence type="predicted"/>
<comment type="caution">
    <text evidence="1">The sequence shown here is derived from an EMBL/GenBank/DDBJ whole genome shotgun (WGS) entry which is preliminary data.</text>
</comment>
<gene>
    <name evidence="1" type="ORF">NQ176_g8678</name>
</gene>
<organism evidence="1 2">
    <name type="scientific">Zarea fungicola</name>
    <dbReference type="NCBI Taxonomy" id="93591"/>
    <lineage>
        <taxon>Eukaryota</taxon>
        <taxon>Fungi</taxon>
        <taxon>Dikarya</taxon>
        <taxon>Ascomycota</taxon>
        <taxon>Pezizomycotina</taxon>
        <taxon>Sordariomycetes</taxon>
        <taxon>Hypocreomycetidae</taxon>
        <taxon>Hypocreales</taxon>
        <taxon>Cordycipitaceae</taxon>
        <taxon>Zarea</taxon>
    </lineage>
</organism>